<dbReference type="SUPFAM" id="SSF52374">
    <property type="entry name" value="Nucleotidylyl transferase"/>
    <property type="match status" value="1"/>
</dbReference>
<comment type="function">
    <text evidence="1">Catalyzes the phosphorylation of riboflavin to FMN followed by the adenylation of FMN to FAD.</text>
</comment>
<evidence type="ECO:0000256" key="1">
    <source>
        <dbReference type="ARBA" id="ARBA00002121"/>
    </source>
</evidence>
<dbReference type="GO" id="GO:0008531">
    <property type="term" value="F:riboflavin kinase activity"/>
    <property type="evidence" value="ECO:0007669"/>
    <property type="project" value="UniProtKB-EC"/>
</dbReference>
<dbReference type="InterPro" id="IPR015865">
    <property type="entry name" value="Riboflavin_kinase_bac/euk"/>
</dbReference>
<comment type="catalytic activity">
    <reaction evidence="13 15">
        <text>riboflavin + ATP = FMN + ADP + H(+)</text>
        <dbReference type="Rhea" id="RHEA:14357"/>
        <dbReference type="ChEBI" id="CHEBI:15378"/>
        <dbReference type="ChEBI" id="CHEBI:30616"/>
        <dbReference type="ChEBI" id="CHEBI:57986"/>
        <dbReference type="ChEBI" id="CHEBI:58210"/>
        <dbReference type="ChEBI" id="CHEBI:456216"/>
        <dbReference type="EC" id="2.7.1.26"/>
    </reaction>
</comment>
<dbReference type="Pfam" id="PF01687">
    <property type="entry name" value="Flavokinase"/>
    <property type="match status" value="1"/>
</dbReference>
<dbReference type="InterPro" id="IPR015864">
    <property type="entry name" value="FAD_synthase"/>
</dbReference>
<reference evidence="17 18" key="1">
    <citation type="submission" date="2022-03" db="EMBL/GenBank/DDBJ databases">
        <authorList>
            <person name="He Y."/>
        </authorList>
    </citation>
    <scope>NUCLEOTIDE SEQUENCE [LARGE SCALE GENOMIC DNA]</scope>
    <source>
        <strain evidence="17 18">TK19116</strain>
    </source>
</reference>
<keyword evidence="11 15" id="KW-0067">ATP-binding</keyword>
<evidence type="ECO:0000256" key="11">
    <source>
        <dbReference type="ARBA" id="ARBA00022840"/>
    </source>
</evidence>
<keyword evidence="4 15" id="KW-0285">Flavoprotein</keyword>
<evidence type="ECO:0000313" key="18">
    <source>
        <dbReference type="Proteomes" id="UP001203945"/>
    </source>
</evidence>
<keyword evidence="7 15" id="KW-0548">Nucleotidyltransferase</keyword>
<feature type="domain" description="Riboflavin kinase" evidence="16">
    <location>
        <begin position="187"/>
        <end position="314"/>
    </location>
</feature>
<evidence type="ECO:0000256" key="2">
    <source>
        <dbReference type="ARBA" id="ARBA00004726"/>
    </source>
</evidence>
<sequence length="316" mass="34102">MQIHDDWTGLPASARGATVAMGNFDGVHLGHRAVIDAARAAVPDAPLGVMTFEPHPRQFFAERAGRTDAPTFRLMNAEARANRLARLGVAHLYQLPFGAVLAGLSPEAFAREVLVDGLGVAHVTVGQDFQFGKDRAGDAAMLETLGQKMGFGVTVAPLVSDADGRDFSSTAIRTALREGRMDDAERMLGHWHRFEGEVLHGEKRGRELGWRTANLSVDGLHLPRLGVYAVLVDILTGPDKGAYRGVASLGVRPMFGKNTPNLEAHLFDFSGDLYGQHLSVALVKFLRDEKAFNSLDALTDQIAKDAAEARAVLSAR</sequence>
<dbReference type="InterPro" id="IPR023468">
    <property type="entry name" value="Riboflavin_kinase"/>
</dbReference>
<dbReference type="InterPro" id="IPR002606">
    <property type="entry name" value="Riboflavin_kinase_bac"/>
</dbReference>
<name>A0ABT1MTJ1_9RHOB</name>
<dbReference type="EC" id="2.7.1.26" evidence="15"/>
<dbReference type="Pfam" id="PF06574">
    <property type="entry name" value="FAD_syn"/>
    <property type="match status" value="1"/>
</dbReference>
<dbReference type="PANTHER" id="PTHR22749:SF6">
    <property type="entry name" value="RIBOFLAVIN KINASE"/>
    <property type="match status" value="1"/>
</dbReference>
<comment type="catalytic activity">
    <reaction evidence="14 15">
        <text>FMN + ATP + H(+) = FAD + diphosphate</text>
        <dbReference type="Rhea" id="RHEA:17237"/>
        <dbReference type="ChEBI" id="CHEBI:15378"/>
        <dbReference type="ChEBI" id="CHEBI:30616"/>
        <dbReference type="ChEBI" id="CHEBI:33019"/>
        <dbReference type="ChEBI" id="CHEBI:57692"/>
        <dbReference type="ChEBI" id="CHEBI:58210"/>
        <dbReference type="EC" id="2.7.7.2"/>
    </reaction>
</comment>
<dbReference type="PANTHER" id="PTHR22749">
    <property type="entry name" value="RIBOFLAVIN KINASE/FMN ADENYLYLTRANSFERASE"/>
    <property type="match status" value="1"/>
</dbReference>
<evidence type="ECO:0000259" key="16">
    <source>
        <dbReference type="SMART" id="SM00904"/>
    </source>
</evidence>
<evidence type="ECO:0000256" key="6">
    <source>
        <dbReference type="ARBA" id="ARBA00022679"/>
    </source>
</evidence>
<keyword evidence="12" id="KW-0511">Multifunctional enzyme</keyword>
<dbReference type="Proteomes" id="UP001203945">
    <property type="component" value="Unassembled WGS sequence"/>
</dbReference>
<dbReference type="InterPro" id="IPR014729">
    <property type="entry name" value="Rossmann-like_a/b/a_fold"/>
</dbReference>
<evidence type="ECO:0000256" key="5">
    <source>
        <dbReference type="ARBA" id="ARBA00022643"/>
    </source>
</evidence>
<dbReference type="PIRSF" id="PIRSF004491">
    <property type="entry name" value="FAD_Synth"/>
    <property type="match status" value="1"/>
</dbReference>
<keyword evidence="5 15" id="KW-0288">FMN</keyword>
<dbReference type="SUPFAM" id="SSF82114">
    <property type="entry name" value="Riboflavin kinase-like"/>
    <property type="match status" value="1"/>
</dbReference>
<protein>
    <recommendedName>
        <fullName evidence="15">Riboflavin biosynthesis protein</fullName>
    </recommendedName>
    <domain>
        <recommendedName>
            <fullName evidence="15">Riboflavin kinase</fullName>
            <ecNumber evidence="15">2.7.1.26</ecNumber>
        </recommendedName>
        <alternativeName>
            <fullName evidence="15">Flavokinase</fullName>
        </alternativeName>
    </domain>
    <domain>
        <recommendedName>
            <fullName evidence="15">FMN adenylyltransferase</fullName>
            <ecNumber evidence="15">2.7.7.2</ecNumber>
        </recommendedName>
        <alternativeName>
            <fullName evidence="15">FAD pyrophosphorylase</fullName>
        </alternativeName>
        <alternativeName>
            <fullName evidence="15">FAD synthase</fullName>
        </alternativeName>
    </domain>
</protein>
<evidence type="ECO:0000256" key="8">
    <source>
        <dbReference type="ARBA" id="ARBA00022741"/>
    </source>
</evidence>
<dbReference type="Gene3D" id="3.40.50.620">
    <property type="entry name" value="HUPs"/>
    <property type="match status" value="1"/>
</dbReference>
<dbReference type="NCBIfam" id="NF004160">
    <property type="entry name" value="PRK05627.1-3"/>
    <property type="match status" value="1"/>
</dbReference>
<evidence type="ECO:0000256" key="7">
    <source>
        <dbReference type="ARBA" id="ARBA00022695"/>
    </source>
</evidence>
<dbReference type="GO" id="GO:0003919">
    <property type="term" value="F:FMN adenylyltransferase activity"/>
    <property type="evidence" value="ECO:0007669"/>
    <property type="project" value="UniProtKB-EC"/>
</dbReference>
<dbReference type="RefSeq" id="WP_255330645.1">
    <property type="nucleotide sequence ID" value="NZ_JAKZEU010000005.1"/>
</dbReference>
<comment type="caution">
    <text evidence="17">The sequence shown here is derived from an EMBL/GenBank/DDBJ whole genome shotgun (WGS) entry which is preliminary data.</text>
</comment>
<keyword evidence="6 15" id="KW-0808">Transferase</keyword>
<evidence type="ECO:0000256" key="12">
    <source>
        <dbReference type="ARBA" id="ARBA00023268"/>
    </source>
</evidence>
<evidence type="ECO:0000256" key="10">
    <source>
        <dbReference type="ARBA" id="ARBA00022827"/>
    </source>
</evidence>
<accession>A0ABT1MTJ1</accession>
<dbReference type="NCBIfam" id="TIGR00083">
    <property type="entry name" value="ribF"/>
    <property type="match status" value="1"/>
</dbReference>
<evidence type="ECO:0000256" key="9">
    <source>
        <dbReference type="ARBA" id="ARBA00022777"/>
    </source>
</evidence>
<dbReference type="EC" id="2.7.7.2" evidence="15"/>
<keyword evidence="18" id="KW-1185">Reference proteome</keyword>
<keyword evidence="10 15" id="KW-0274">FAD</keyword>
<dbReference type="InterPro" id="IPR023465">
    <property type="entry name" value="Riboflavin_kinase_dom_sf"/>
</dbReference>
<comment type="similarity">
    <text evidence="15">Belongs to the ribF family.</text>
</comment>
<keyword evidence="9 15" id="KW-0418">Kinase</keyword>
<comment type="pathway">
    <text evidence="2 15">Cofactor biosynthesis; FAD biosynthesis; FAD from FMN: step 1/1.</text>
</comment>
<comment type="pathway">
    <text evidence="3 15">Cofactor biosynthesis; FMN biosynthesis; FMN from riboflavin (ATP route): step 1/1.</text>
</comment>
<dbReference type="SMART" id="SM00904">
    <property type="entry name" value="Flavokinase"/>
    <property type="match status" value="1"/>
</dbReference>
<proteinExistence type="inferred from homology"/>
<keyword evidence="8 15" id="KW-0547">Nucleotide-binding</keyword>
<evidence type="ECO:0000313" key="17">
    <source>
        <dbReference type="EMBL" id="MCQ0971640.1"/>
    </source>
</evidence>
<evidence type="ECO:0000256" key="4">
    <source>
        <dbReference type="ARBA" id="ARBA00022630"/>
    </source>
</evidence>
<dbReference type="Gene3D" id="2.40.30.30">
    <property type="entry name" value="Riboflavin kinase-like"/>
    <property type="match status" value="1"/>
</dbReference>
<evidence type="ECO:0000256" key="14">
    <source>
        <dbReference type="ARBA" id="ARBA00049494"/>
    </source>
</evidence>
<gene>
    <name evidence="17" type="ORF">MLD63_14550</name>
</gene>
<evidence type="ECO:0000256" key="13">
    <source>
        <dbReference type="ARBA" id="ARBA00047880"/>
    </source>
</evidence>
<evidence type="ECO:0000256" key="3">
    <source>
        <dbReference type="ARBA" id="ARBA00005201"/>
    </source>
</evidence>
<evidence type="ECO:0000256" key="15">
    <source>
        <dbReference type="PIRNR" id="PIRNR004491"/>
    </source>
</evidence>
<organism evidence="17 18">
    <name type="scientific">Paracoccus albicereus</name>
    <dbReference type="NCBI Taxonomy" id="2922394"/>
    <lineage>
        <taxon>Bacteria</taxon>
        <taxon>Pseudomonadati</taxon>
        <taxon>Pseudomonadota</taxon>
        <taxon>Alphaproteobacteria</taxon>
        <taxon>Rhodobacterales</taxon>
        <taxon>Paracoccaceae</taxon>
        <taxon>Paracoccus</taxon>
    </lineage>
</organism>
<dbReference type="CDD" id="cd02064">
    <property type="entry name" value="FAD_synthetase_N"/>
    <property type="match status" value="1"/>
</dbReference>
<dbReference type="EMBL" id="JAKZEU010000005">
    <property type="protein sequence ID" value="MCQ0971640.1"/>
    <property type="molecule type" value="Genomic_DNA"/>
</dbReference>